<dbReference type="GO" id="GO:0008757">
    <property type="term" value="F:S-adenosylmethionine-dependent methyltransferase activity"/>
    <property type="evidence" value="ECO:0007669"/>
    <property type="project" value="TreeGrafter"/>
</dbReference>
<dbReference type="NCBIfam" id="NF011529">
    <property type="entry name" value="PRK14968.1-3"/>
    <property type="match status" value="1"/>
</dbReference>
<keyword evidence="2 6" id="KW-0489">Methyltransferase</keyword>
<dbReference type="Proteomes" id="UP000019483">
    <property type="component" value="Unassembled WGS sequence"/>
</dbReference>
<comment type="similarity">
    <text evidence="1">Belongs to the eukaryotic/archaeal PrmC-related family.</text>
</comment>
<dbReference type="SUPFAM" id="SSF53335">
    <property type="entry name" value="S-adenosyl-L-methionine-dependent methyltransferases"/>
    <property type="match status" value="1"/>
</dbReference>
<dbReference type="GO" id="GO:0008276">
    <property type="term" value="F:protein methyltransferase activity"/>
    <property type="evidence" value="ECO:0007669"/>
    <property type="project" value="TreeGrafter"/>
</dbReference>
<dbReference type="InterPro" id="IPR004557">
    <property type="entry name" value="PrmC-related"/>
</dbReference>
<dbReference type="InterPro" id="IPR002052">
    <property type="entry name" value="DNA_methylase_N6_adenine_CS"/>
</dbReference>
<dbReference type="OrthoDB" id="27149at2157"/>
<dbReference type="EMBL" id="AZAJ01000001">
    <property type="protein sequence ID" value="ETA67058.1"/>
    <property type="molecule type" value="Genomic_DNA"/>
</dbReference>
<evidence type="ECO:0000256" key="1">
    <source>
        <dbReference type="ARBA" id="ARBA00006149"/>
    </source>
</evidence>
<reference evidence="6 7" key="1">
    <citation type="submission" date="2013-08" db="EMBL/GenBank/DDBJ databases">
        <authorList>
            <consortium name="DOE Joint Genome Institute"/>
            <person name="Eisen J."/>
            <person name="Huntemann M."/>
            <person name="Han J."/>
            <person name="Chen A."/>
            <person name="Kyrpides N."/>
            <person name="Mavromatis K."/>
            <person name="Markowitz V."/>
            <person name="Palaniappan K."/>
            <person name="Ivanova N."/>
            <person name="Schaumberg A."/>
            <person name="Pati A."/>
            <person name="Liolios K."/>
            <person name="Nordberg H.P."/>
            <person name="Cantor M.N."/>
            <person name="Hua S.X."/>
            <person name="Woyke T."/>
        </authorList>
    </citation>
    <scope>NUCLEOTIDE SEQUENCE [LARGE SCALE GENOMIC DNA]</scope>
    <source>
        <strain evidence="6 7">DSM 2278</strain>
    </source>
</reference>
<feature type="domain" description="Methyltransferase small" evidence="5">
    <location>
        <begin position="37"/>
        <end position="108"/>
    </location>
</feature>
<dbReference type="NCBIfam" id="NF011530">
    <property type="entry name" value="PRK14968.1-4"/>
    <property type="match status" value="1"/>
</dbReference>
<name>W9DPE3_METTI</name>
<accession>W9DPE3</accession>
<dbReference type="AlphaFoldDB" id="W9DPE3"/>
<dbReference type="InterPro" id="IPR029063">
    <property type="entry name" value="SAM-dependent_MTases_sf"/>
</dbReference>
<dbReference type="InterPro" id="IPR052190">
    <property type="entry name" value="Euk-Arch_PrmC-MTase"/>
</dbReference>
<proteinExistence type="inferred from homology"/>
<dbReference type="STRING" id="1090322.MettiDRAFT_0468"/>
<evidence type="ECO:0000313" key="7">
    <source>
        <dbReference type="Proteomes" id="UP000019483"/>
    </source>
</evidence>
<evidence type="ECO:0000256" key="2">
    <source>
        <dbReference type="ARBA" id="ARBA00022603"/>
    </source>
</evidence>
<keyword evidence="4" id="KW-0949">S-adenosyl-L-methionine</keyword>
<evidence type="ECO:0000256" key="3">
    <source>
        <dbReference type="ARBA" id="ARBA00022679"/>
    </source>
</evidence>
<dbReference type="InterPro" id="IPR007848">
    <property type="entry name" value="Small_mtfrase_dom"/>
</dbReference>
<dbReference type="PANTHER" id="PTHR45875">
    <property type="entry name" value="METHYLTRANSFERASE N6AMT1"/>
    <property type="match status" value="1"/>
</dbReference>
<evidence type="ECO:0000313" key="6">
    <source>
        <dbReference type="EMBL" id="ETA67058.1"/>
    </source>
</evidence>
<dbReference type="Pfam" id="PF05175">
    <property type="entry name" value="MTS"/>
    <property type="match status" value="1"/>
</dbReference>
<protein>
    <submittedName>
        <fullName evidence="6">HemK-related putative methylase</fullName>
    </submittedName>
</protein>
<dbReference type="RefSeq" id="WP_023844194.1">
    <property type="nucleotide sequence ID" value="NZ_AZAJ01000001.1"/>
</dbReference>
<dbReference type="GO" id="GO:0003676">
    <property type="term" value="F:nucleic acid binding"/>
    <property type="evidence" value="ECO:0007669"/>
    <property type="project" value="InterPro"/>
</dbReference>
<evidence type="ECO:0000259" key="5">
    <source>
        <dbReference type="Pfam" id="PF05175"/>
    </source>
</evidence>
<dbReference type="GO" id="GO:0035657">
    <property type="term" value="C:eRF1 methyltransferase complex"/>
    <property type="evidence" value="ECO:0007669"/>
    <property type="project" value="TreeGrafter"/>
</dbReference>
<dbReference type="PROSITE" id="PS00092">
    <property type="entry name" value="N6_MTASE"/>
    <property type="match status" value="1"/>
</dbReference>
<dbReference type="NCBIfam" id="TIGR00537">
    <property type="entry name" value="hemK_rel_arch"/>
    <property type="match status" value="1"/>
</dbReference>
<dbReference type="PANTHER" id="PTHR45875:SF1">
    <property type="entry name" value="METHYLTRANSFERASE N6AMT1"/>
    <property type="match status" value="1"/>
</dbReference>
<dbReference type="CDD" id="cd02440">
    <property type="entry name" value="AdoMet_MTases"/>
    <property type="match status" value="1"/>
</dbReference>
<gene>
    <name evidence="6" type="ORF">MettiDRAFT_0468</name>
</gene>
<comment type="caution">
    <text evidence="6">The sequence shown here is derived from an EMBL/GenBank/DDBJ whole genome shotgun (WGS) entry which is preliminary data.</text>
</comment>
<dbReference type="Gene3D" id="3.40.50.150">
    <property type="entry name" value="Vaccinia Virus protein VP39"/>
    <property type="match status" value="1"/>
</dbReference>
<sequence length="198" mass="21708">MVTIEHRSARVTLAEQVYEPAEDSYLLADTALDLVKDGMNVLEIGTGTGFVSAVLKANRTISLIATEISPIAAKCAKSNGIEVIRTDMFCGLKGKKQFDIVIFNPPYLPTSNEEKVPGWLNYAFDGGLDGRKDVEPFMQQVGNYLKPQGFILMLISSLTGIDEVIEEMGKHSFKAEVIASEKCSFENLVVIMANAMDH</sequence>
<organism evidence="6 7">
    <name type="scientific">Methanolobus tindarius DSM 2278</name>
    <dbReference type="NCBI Taxonomy" id="1090322"/>
    <lineage>
        <taxon>Archaea</taxon>
        <taxon>Methanobacteriati</taxon>
        <taxon>Methanobacteriota</taxon>
        <taxon>Stenosarchaea group</taxon>
        <taxon>Methanomicrobia</taxon>
        <taxon>Methanosarcinales</taxon>
        <taxon>Methanosarcinaceae</taxon>
        <taxon>Methanolobus</taxon>
    </lineage>
</organism>
<keyword evidence="7" id="KW-1185">Reference proteome</keyword>
<evidence type="ECO:0000256" key="4">
    <source>
        <dbReference type="ARBA" id="ARBA00022691"/>
    </source>
</evidence>
<keyword evidence="3" id="KW-0808">Transferase</keyword>
<dbReference type="GO" id="GO:0032259">
    <property type="term" value="P:methylation"/>
    <property type="evidence" value="ECO:0007669"/>
    <property type="project" value="UniProtKB-KW"/>
</dbReference>